<dbReference type="CDD" id="cd02209">
    <property type="entry name" value="cupin_XRE_C"/>
    <property type="match status" value="1"/>
</dbReference>
<dbReference type="OrthoDB" id="9794443at2"/>
<dbReference type="Proteomes" id="UP000236345">
    <property type="component" value="Unassembled WGS sequence"/>
</dbReference>
<dbReference type="InterPro" id="IPR014710">
    <property type="entry name" value="RmlC-like_jellyroll"/>
</dbReference>
<evidence type="ECO:0000313" key="2">
    <source>
        <dbReference type="EMBL" id="PNS10679.1"/>
    </source>
</evidence>
<dbReference type="InterPro" id="IPR011051">
    <property type="entry name" value="RmlC_Cupin_sf"/>
</dbReference>
<comment type="caution">
    <text evidence="2">The sequence shown here is derived from an EMBL/GenBank/DDBJ whole genome shotgun (WGS) entry which is preliminary data.</text>
</comment>
<feature type="domain" description="Cupin type-2" evidence="1">
    <location>
        <begin position="61"/>
        <end position="106"/>
    </location>
</feature>
<reference evidence="3" key="1">
    <citation type="submission" date="2017-09" db="EMBL/GenBank/DDBJ databases">
        <authorList>
            <person name="Palmer M."/>
            <person name="Steenkamp E.T."/>
            <person name="Coetzee M.P."/>
            <person name="Avontuur J.R."/>
            <person name="Van Zyl E."/>
            <person name="Chan W.-Y."/>
            <person name="Blom J."/>
            <person name="Venter S.N."/>
        </authorList>
    </citation>
    <scope>NUCLEOTIDE SEQUENCE [LARGE SCALE GENOMIC DNA]</scope>
    <source>
        <strain evidence="3">QC88-366</strain>
    </source>
</reference>
<dbReference type="AlphaFoldDB" id="A0A2K1Q6L1"/>
<sequence length="112" mass="12518">MATQSYEKVVFNAPSEPWDKWSKPGAEGRVKIFSSNNKRLRLLELPAGFDEENLCLIGHQGYVLSGSFTIIIDGQEHKCQQGDFFSIPDGIPHRSKGDENSITTVFVVDDKC</sequence>
<evidence type="ECO:0000313" key="3">
    <source>
        <dbReference type="Proteomes" id="UP000236345"/>
    </source>
</evidence>
<dbReference type="EMBL" id="NWUO01000013">
    <property type="protein sequence ID" value="PNS10679.1"/>
    <property type="molecule type" value="Genomic_DNA"/>
</dbReference>
<dbReference type="Pfam" id="PF07883">
    <property type="entry name" value="Cupin_2"/>
    <property type="match status" value="1"/>
</dbReference>
<dbReference type="InterPro" id="IPR013096">
    <property type="entry name" value="Cupin_2"/>
</dbReference>
<dbReference type="SUPFAM" id="SSF51182">
    <property type="entry name" value="RmlC-like cupins"/>
    <property type="match status" value="1"/>
</dbReference>
<keyword evidence="3" id="KW-1185">Reference proteome</keyword>
<organism evidence="2 3">
    <name type="scientific">Mixta theicola</name>
    <dbReference type="NCBI Taxonomy" id="1458355"/>
    <lineage>
        <taxon>Bacteria</taxon>
        <taxon>Pseudomonadati</taxon>
        <taxon>Pseudomonadota</taxon>
        <taxon>Gammaproteobacteria</taxon>
        <taxon>Enterobacterales</taxon>
        <taxon>Erwiniaceae</taxon>
        <taxon>Mixta</taxon>
    </lineage>
</organism>
<name>A0A2K1Q6L1_9GAMM</name>
<protein>
    <submittedName>
        <fullName evidence="2">Cupin</fullName>
    </submittedName>
</protein>
<evidence type="ECO:0000259" key="1">
    <source>
        <dbReference type="Pfam" id="PF07883"/>
    </source>
</evidence>
<dbReference type="RefSeq" id="WP_103060819.1">
    <property type="nucleotide sequence ID" value="NZ_BSOF01000029.1"/>
</dbReference>
<accession>A0A2K1Q6L1</accession>
<dbReference type="Gene3D" id="2.60.120.10">
    <property type="entry name" value="Jelly Rolls"/>
    <property type="match status" value="1"/>
</dbReference>
<proteinExistence type="predicted"/>
<gene>
    <name evidence="2" type="ORF">COO59_16325</name>
</gene>